<dbReference type="GO" id="GO:0000981">
    <property type="term" value="F:DNA-binding transcription factor activity, RNA polymerase II-specific"/>
    <property type="evidence" value="ECO:0007669"/>
    <property type="project" value="InterPro"/>
</dbReference>
<dbReference type="GO" id="GO:0006351">
    <property type="term" value="P:DNA-templated transcription"/>
    <property type="evidence" value="ECO:0007669"/>
    <property type="project" value="InterPro"/>
</dbReference>
<dbReference type="GO" id="GO:0000435">
    <property type="term" value="P:positive regulation of transcription from RNA polymerase II promoter by galactose"/>
    <property type="evidence" value="ECO:0007669"/>
    <property type="project" value="TreeGrafter"/>
</dbReference>
<dbReference type="InterPro" id="IPR007219">
    <property type="entry name" value="XnlR_reg_dom"/>
</dbReference>
<dbReference type="PROSITE" id="PS50048">
    <property type="entry name" value="ZN2_CY6_FUNGAL_2"/>
    <property type="match status" value="1"/>
</dbReference>
<evidence type="ECO:0000256" key="4">
    <source>
        <dbReference type="ARBA" id="ARBA00023163"/>
    </source>
</evidence>
<comment type="caution">
    <text evidence="8">The sequence shown here is derived from an EMBL/GenBank/DDBJ whole genome shotgun (WGS) entry which is preliminary data.</text>
</comment>
<reference evidence="8" key="1">
    <citation type="submission" date="2020-03" db="EMBL/GenBank/DDBJ databases">
        <title>FDA dAtabase for Regulatory Grade micrObial Sequences (FDA-ARGOS): Supporting development and validation of Infectious Disease Dx tests.</title>
        <authorList>
            <person name="Campos J."/>
            <person name="Goldberg B."/>
            <person name="Tallon L."/>
            <person name="Sadzewicz L."/>
            <person name="Vavikolanu K."/>
            <person name="Mehta A."/>
            <person name="Aluvathingal J."/>
            <person name="Nadendla S."/>
            <person name="Nandy P."/>
            <person name="Geyer C."/>
            <person name="Yan Y."/>
            <person name="Sichtig H."/>
        </authorList>
    </citation>
    <scope>NUCLEOTIDE SEQUENCE [LARGE SCALE GENOMIC DNA]</scope>
    <source>
        <strain evidence="8">FDAARGOS_652</strain>
    </source>
</reference>
<dbReference type="CDD" id="cd00067">
    <property type="entry name" value="GAL4"/>
    <property type="match status" value="1"/>
</dbReference>
<evidence type="ECO:0000313" key="9">
    <source>
        <dbReference type="Proteomes" id="UP000590412"/>
    </source>
</evidence>
<dbReference type="GO" id="GO:0008270">
    <property type="term" value="F:zinc ion binding"/>
    <property type="evidence" value="ECO:0007669"/>
    <property type="project" value="InterPro"/>
</dbReference>
<keyword evidence="3" id="KW-0238">DNA-binding</keyword>
<dbReference type="Pfam" id="PF04082">
    <property type="entry name" value="Fungal_trans"/>
    <property type="match status" value="1"/>
</dbReference>
<keyword evidence="1" id="KW-0479">Metal-binding</keyword>
<accession>A0A8X7NHZ0</accession>
<dbReference type="EMBL" id="JABWAB010000013">
    <property type="protein sequence ID" value="KAF6042722.1"/>
    <property type="molecule type" value="Genomic_DNA"/>
</dbReference>
<dbReference type="InterPro" id="IPR036864">
    <property type="entry name" value="Zn2-C6_fun-type_DNA-bd_sf"/>
</dbReference>
<keyword evidence="5" id="KW-0539">Nucleus</keyword>
<organism evidence="8 9">
    <name type="scientific">Candida parapsilosis</name>
    <name type="common">Yeast</name>
    <dbReference type="NCBI Taxonomy" id="5480"/>
    <lineage>
        <taxon>Eukaryota</taxon>
        <taxon>Fungi</taxon>
        <taxon>Dikarya</taxon>
        <taxon>Ascomycota</taxon>
        <taxon>Saccharomycotina</taxon>
        <taxon>Pichiomycetes</taxon>
        <taxon>Debaryomycetaceae</taxon>
        <taxon>Candida/Lodderomyces clade</taxon>
        <taxon>Candida</taxon>
    </lineage>
</organism>
<dbReference type="GO" id="GO:0005634">
    <property type="term" value="C:nucleus"/>
    <property type="evidence" value="ECO:0007669"/>
    <property type="project" value="TreeGrafter"/>
</dbReference>
<evidence type="ECO:0000259" key="7">
    <source>
        <dbReference type="PROSITE" id="PS50048"/>
    </source>
</evidence>
<proteinExistence type="predicted"/>
<evidence type="ECO:0000256" key="2">
    <source>
        <dbReference type="ARBA" id="ARBA00023015"/>
    </source>
</evidence>
<evidence type="ECO:0000313" key="8">
    <source>
        <dbReference type="EMBL" id="KAF6042722.1"/>
    </source>
</evidence>
<dbReference type="PROSITE" id="PS00463">
    <property type="entry name" value="ZN2_CY6_FUNGAL_1"/>
    <property type="match status" value="1"/>
</dbReference>
<keyword evidence="4" id="KW-0804">Transcription</keyword>
<feature type="domain" description="Zn(2)-C6 fungal-type" evidence="7">
    <location>
        <begin position="22"/>
        <end position="52"/>
    </location>
</feature>
<dbReference type="CDD" id="cd12148">
    <property type="entry name" value="fungal_TF_MHR"/>
    <property type="match status" value="1"/>
</dbReference>
<evidence type="ECO:0000256" key="6">
    <source>
        <dbReference type="SAM" id="MobiDB-lite"/>
    </source>
</evidence>
<dbReference type="GO" id="GO:0000978">
    <property type="term" value="F:RNA polymerase II cis-regulatory region sequence-specific DNA binding"/>
    <property type="evidence" value="ECO:0007669"/>
    <property type="project" value="TreeGrafter"/>
</dbReference>
<dbReference type="SMART" id="SM00066">
    <property type="entry name" value="GAL4"/>
    <property type="match status" value="1"/>
</dbReference>
<dbReference type="Gene3D" id="4.10.240.10">
    <property type="entry name" value="Zn(2)-C6 fungal-type DNA-binding domain"/>
    <property type="match status" value="1"/>
</dbReference>
<evidence type="ECO:0000256" key="3">
    <source>
        <dbReference type="ARBA" id="ARBA00023125"/>
    </source>
</evidence>
<keyword evidence="2" id="KW-0805">Transcription regulation</keyword>
<feature type="region of interest" description="Disordered" evidence="6">
    <location>
        <begin position="78"/>
        <end position="152"/>
    </location>
</feature>
<feature type="compositionally biased region" description="Polar residues" evidence="6">
    <location>
        <begin position="87"/>
        <end position="102"/>
    </location>
</feature>
<feature type="compositionally biased region" description="Polar residues" evidence="6">
    <location>
        <begin position="130"/>
        <end position="146"/>
    </location>
</feature>
<evidence type="ECO:0000256" key="1">
    <source>
        <dbReference type="ARBA" id="ARBA00022723"/>
    </source>
</evidence>
<dbReference type="AlphaFoldDB" id="A0A8X7NHZ0"/>
<evidence type="ECO:0000256" key="5">
    <source>
        <dbReference type="ARBA" id="ARBA00023242"/>
    </source>
</evidence>
<gene>
    <name evidence="8" type="ORF">FOB60_005476</name>
</gene>
<protein>
    <submittedName>
        <fullName evidence="8">Fungal specific transcription factor domain family protein</fullName>
    </submittedName>
</protein>
<dbReference type="PANTHER" id="PTHR47424">
    <property type="entry name" value="REGULATORY PROTEIN GAL4"/>
    <property type="match status" value="1"/>
</dbReference>
<name>A0A8X7NHZ0_CANPA</name>
<dbReference type="InterPro" id="IPR001138">
    <property type="entry name" value="Zn2Cys6_DnaBD"/>
</dbReference>
<sequence length="741" mass="83599">MTDNISRSTDTKTRKRPRVILACNRCRQRKTKCDGRQPACGTCTKRNAECVYGTKYDRAHVSVEYVRDLEERLGIAPRKNHNAASPGINNMISSDEGNSRQHILNAHRQPPPPQPRELFPVQNQHHHRGSTGSNGSKGHKNTATAISPSSSLITTNSTTSAFKSCTDSTSAMGAGEMVKQKRGKERDYYGSSAAISFMKDLASVIDGPTRSNGSATDDEEIRQYKMSRCDPMSSMPASELDLPPRDLADLYVKNYFEFAYTLYPFLHKPTFMATYQAMWNDDGEEQAVDELFCSIVNIVFAFGCQLAPTSQNLEDDSEHYFEKSQSFLRFNLMDSGSVLLVQALLLTGQFLQASSGSAGCWNIVGLAIRIAQGLGLHSDQIYASTKSHIDREIRKRLWQGCLLMDKIVSMTMGRPMMVTHEFEQGEFPLCVDDEYIKDDAILSMSKPSELEFFHQTIKLYNILADILKSVYPNDQLDENPQLLSNIFKFEDRLNEFTANLPNHLQFSFDLQKMMPFERQSIVLHIRVLHLKIMLYRSMLFPKSPNHKISDYGSSELYTSTQRSVALLCVNLAMELINVISRYRAGDIIYLPAHWYNVFYIYTAGTILLAAKLQVTLHKDIDLMAFEQAWNSCLEILRSYTQQSASASRCLKVLEMMGNKVRISSQRLATQVNSPVAMNDEGTEHDGASHTSLVYPLHHQHSPSSTSPEVPTDVLYSLLYDTAGPFGGPFHYTDDMNSFYLR</sequence>
<dbReference type="Pfam" id="PF00172">
    <property type="entry name" value="Zn_clus"/>
    <property type="match status" value="1"/>
</dbReference>
<dbReference type="SUPFAM" id="SSF57701">
    <property type="entry name" value="Zn2/Cys6 DNA-binding domain"/>
    <property type="match status" value="1"/>
</dbReference>
<dbReference type="InterPro" id="IPR051127">
    <property type="entry name" value="Fungal_SecMet_Regulators"/>
</dbReference>
<dbReference type="PANTHER" id="PTHR47424:SF3">
    <property type="entry name" value="REGULATORY PROTEIN GAL4"/>
    <property type="match status" value="1"/>
</dbReference>
<dbReference type="SMART" id="SM00906">
    <property type="entry name" value="Fungal_trans"/>
    <property type="match status" value="1"/>
</dbReference>
<dbReference type="Proteomes" id="UP000590412">
    <property type="component" value="Unassembled WGS sequence"/>
</dbReference>